<keyword evidence="3 7" id="KW-0812">Transmembrane</keyword>
<feature type="region of interest" description="Disordered" evidence="6">
    <location>
        <begin position="426"/>
        <end position="458"/>
    </location>
</feature>
<dbReference type="InterPro" id="IPR036259">
    <property type="entry name" value="MFS_trans_sf"/>
</dbReference>
<feature type="transmembrane region" description="Helical" evidence="7">
    <location>
        <begin position="86"/>
        <end position="111"/>
    </location>
</feature>
<proteinExistence type="predicted"/>
<feature type="region of interest" description="Disordered" evidence="6">
    <location>
        <begin position="46"/>
        <end position="74"/>
    </location>
</feature>
<name>A0A4S8LHR1_DENBC</name>
<feature type="transmembrane region" description="Helical" evidence="7">
    <location>
        <begin position="256"/>
        <end position="280"/>
    </location>
</feature>
<dbReference type="AlphaFoldDB" id="A0A4S8LHR1"/>
<dbReference type="Pfam" id="PF07690">
    <property type="entry name" value="MFS_1"/>
    <property type="match status" value="1"/>
</dbReference>
<dbReference type="InterPro" id="IPR001958">
    <property type="entry name" value="Tet-R_TetA/multi-R_MdtG-like"/>
</dbReference>
<evidence type="ECO:0000256" key="2">
    <source>
        <dbReference type="ARBA" id="ARBA00022448"/>
    </source>
</evidence>
<feature type="transmembrane region" description="Helical" evidence="7">
    <location>
        <begin position="746"/>
        <end position="769"/>
    </location>
</feature>
<feature type="region of interest" description="Disordered" evidence="6">
    <location>
        <begin position="331"/>
        <end position="359"/>
    </location>
</feature>
<dbReference type="OrthoDB" id="10262656at2759"/>
<feature type="compositionally biased region" description="Polar residues" evidence="6">
    <location>
        <begin position="426"/>
        <end position="435"/>
    </location>
</feature>
<feature type="transmembrane region" description="Helical" evidence="7">
    <location>
        <begin position="717"/>
        <end position="734"/>
    </location>
</feature>
<evidence type="ECO:0000256" key="1">
    <source>
        <dbReference type="ARBA" id="ARBA00004141"/>
    </source>
</evidence>
<evidence type="ECO:0000256" key="5">
    <source>
        <dbReference type="ARBA" id="ARBA00023136"/>
    </source>
</evidence>
<reference evidence="8 9" key="1">
    <citation type="journal article" date="2019" name="Nat. Ecol. Evol.">
        <title>Megaphylogeny resolves global patterns of mushroom evolution.</title>
        <authorList>
            <person name="Varga T."/>
            <person name="Krizsan K."/>
            <person name="Foldi C."/>
            <person name="Dima B."/>
            <person name="Sanchez-Garcia M."/>
            <person name="Sanchez-Ramirez S."/>
            <person name="Szollosi G.J."/>
            <person name="Szarkandi J.G."/>
            <person name="Papp V."/>
            <person name="Albert L."/>
            <person name="Andreopoulos W."/>
            <person name="Angelini C."/>
            <person name="Antonin V."/>
            <person name="Barry K.W."/>
            <person name="Bougher N.L."/>
            <person name="Buchanan P."/>
            <person name="Buyck B."/>
            <person name="Bense V."/>
            <person name="Catcheside P."/>
            <person name="Chovatia M."/>
            <person name="Cooper J."/>
            <person name="Damon W."/>
            <person name="Desjardin D."/>
            <person name="Finy P."/>
            <person name="Geml J."/>
            <person name="Haridas S."/>
            <person name="Hughes K."/>
            <person name="Justo A."/>
            <person name="Karasinski D."/>
            <person name="Kautmanova I."/>
            <person name="Kiss B."/>
            <person name="Kocsube S."/>
            <person name="Kotiranta H."/>
            <person name="LaButti K.M."/>
            <person name="Lechner B.E."/>
            <person name="Liimatainen K."/>
            <person name="Lipzen A."/>
            <person name="Lukacs Z."/>
            <person name="Mihaltcheva S."/>
            <person name="Morgado L.N."/>
            <person name="Niskanen T."/>
            <person name="Noordeloos M.E."/>
            <person name="Ohm R.A."/>
            <person name="Ortiz-Santana B."/>
            <person name="Ovrebo C."/>
            <person name="Racz N."/>
            <person name="Riley R."/>
            <person name="Savchenko A."/>
            <person name="Shiryaev A."/>
            <person name="Soop K."/>
            <person name="Spirin V."/>
            <person name="Szebenyi C."/>
            <person name="Tomsovsky M."/>
            <person name="Tulloss R.E."/>
            <person name="Uehling J."/>
            <person name="Grigoriev I.V."/>
            <person name="Vagvolgyi C."/>
            <person name="Papp T."/>
            <person name="Martin F.M."/>
            <person name="Miettinen O."/>
            <person name="Hibbett D.S."/>
            <person name="Nagy L.G."/>
        </authorList>
    </citation>
    <scope>NUCLEOTIDE SEQUENCE [LARGE SCALE GENOMIC DNA]</scope>
    <source>
        <strain evidence="8 9">CBS 962.96</strain>
    </source>
</reference>
<feature type="transmembrane region" description="Helical" evidence="7">
    <location>
        <begin position="214"/>
        <end position="236"/>
    </location>
</feature>
<sequence length="878" mass="94349">MSAAPTGSVAGYGSPGRHNRMLSTASALRRALGRLSYGSFNDSTTNVERRLSRNSADETSKSVPPIPSVVPQSGNIESTPLPMLSITVLSIMMLGEFLSASVCTPFLLFMVKGFGTFTTDGDVSFWTGILVATFFLTQFLTSLLWQTVADKYGRRTVLVASLLGGSVFCTTFGTSKTLGQALCLRLMQGVFAGSIGVARGSVSSFTDQSNEGRAYAILGFCWGFGGVSGSMIGGVFESPAIKWPQVFGKVQLLIAYPYLLPCAMAGSIMFTGAVLACFLAPDGGPCISITQETKTVVWQNDGDLHTIHEHEEAPLLPKPSTQAIAIPVPFNERSTNGGLGTTTPRDSRFQSSGIPLDRTNTIMSSKSRRSGFGPSGTAGVPMDRTYTMASAKSGVSRRSAYRPRLARNATTAGAAAAIMARRRSVTSMASSSARPRQSIVGDDSEEINPQTPASSTSRMSFARRLVLANENAVNHIADLWVAAAMFVDQGDAFNDFDADPEDYWGSEDEGELDEDWNEDETNPEASYPPHRSRSQMQSGNGVSPFRASDLSSSSPATSPNPRAMPLPSHRDRQNSFNLSINTNVLDSPSQRRFSSNYPGIYGAGTPTMSEMPRSPLLFRSELESEAENQGLAPIMESTVASHTSPVPKALSNKNSEQIETTDEKTIQEPSMISQIPVMVIMQYGLLALHATTHDQVFMSYLVSNYYAGGLNLNAGHFAQLIALMSFAQIIYQFYLYPHLGPPRGPFSHLTMFRIGSVLFIVGYLSVIFFRKPLATPEGHGTGLLMTALAASMAIRFCGGTFGYTSISILLNYMTPPHAVGYANGIAQSVVSLARCVGPILGGYLWSTSINGNPEGYPFGFIVCAGICVLAIIHSMFIR</sequence>
<evidence type="ECO:0000256" key="6">
    <source>
        <dbReference type="SAM" id="MobiDB-lite"/>
    </source>
</evidence>
<organism evidence="8 9">
    <name type="scientific">Dendrothele bispora (strain CBS 962.96)</name>
    <dbReference type="NCBI Taxonomy" id="1314807"/>
    <lineage>
        <taxon>Eukaryota</taxon>
        <taxon>Fungi</taxon>
        <taxon>Dikarya</taxon>
        <taxon>Basidiomycota</taxon>
        <taxon>Agaricomycotina</taxon>
        <taxon>Agaricomycetes</taxon>
        <taxon>Agaricomycetidae</taxon>
        <taxon>Agaricales</taxon>
        <taxon>Agaricales incertae sedis</taxon>
        <taxon>Dendrothele</taxon>
    </lineage>
</organism>
<feature type="transmembrane region" description="Helical" evidence="7">
    <location>
        <begin position="856"/>
        <end position="877"/>
    </location>
</feature>
<dbReference type="PRINTS" id="PR01035">
    <property type="entry name" value="TCRTETA"/>
</dbReference>
<dbReference type="InterPro" id="IPR011701">
    <property type="entry name" value="MFS"/>
</dbReference>
<accession>A0A4S8LHR1</accession>
<feature type="transmembrane region" description="Helical" evidence="7">
    <location>
        <begin position="781"/>
        <end position="803"/>
    </location>
</feature>
<feature type="compositionally biased region" description="Acidic residues" evidence="6">
    <location>
        <begin position="497"/>
        <end position="522"/>
    </location>
</feature>
<dbReference type="GO" id="GO:0022857">
    <property type="term" value="F:transmembrane transporter activity"/>
    <property type="evidence" value="ECO:0007669"/>
    <property type="project" value="InterPro"/>
</dbReference>
<keyword evidence="2" id="KW-0813">Transport</keyword>
<evidence type="ECO:0000256" key="7">
    <source>
        <dbReference type="SAM" id="Phobius"/>
    </source>
</evidence>
<dbReference type="GO" id="GO:0016020">
    <property type="term" value="C:membrane"/>
    <property type="evidence" value="ECO:0007669"/>
    <property type="project" value="UniProtKB-SubCell"/>
</dbReference>
<feature type="region of interest" description="Disordered" evidence="6">
    <location>
        <begin position="644"/>
        <end position="666"/>
    </location>
</feature>
<feature type="compositionally biased region" description="Basic and acidic residues" evidence="6">
    <location>
        <begin position="47"/>
        <end position="60"/>
    </location>
</feature>
<evidence type="ECO:0000256" key="4">
    <source>
        <dbReference type="ARBA" id="ARBA00022989"/>
    </source>
</evidence>
<gene>
    <name evidence="8" type="ORF">K435DRAFT_307650</name>
</gene>
<dbReference type="Gene3D" id="1.20.1250.20">
    <property type="entry name" value="MFS general substrate transporter like domains"/>
    <property type="match status" value="2"/>
</dbReference>
<feature type="transmembrane region" description="Helical" evidence="7">
    <location>
        <begin position="123"/>
        <end position="145"/>
    </location>
</feature>
<evidence type="ECO:0000313" key="8">
    <source>
        <dbReference type="EMBL" id="THU88597.1"/>
    </source>
</evidence>
<evidence type="ECO:0000313" key="9">
    <source>
        <dbReference type="Proteomes" id="UP000297245"/>
    </source>
</evidence>
<dbReference type="SUPFAM" id="SSF103473">
    <property type="entry name" value="MFS general substrate transporter"/>
    <property type="match status" value="2"/>
</dbReference>
<dbReference type="PANTHER" id="PTHR23504">
    <property type="entry name" value="MAJOR FACILITATOR SUPERFAMILY DOMAIN-CONTAINING PROTEIN 10"/>
    <property type="match status" value="1"/>
</dbReference>
<keyword evidence="4 7" id="KW-1133">Transmembrane helix</keyword>
<feature type="region of interest" description="Disordered" evidence="6">
    <location>
        <begin position="497"/>
        <end position="574"/>
    </location>
</feature>
<dbReference type="Proteomes" id="UP000297245">
    <property type="component" value="Unassembled WGS sequence"/>
</dbReference>
<evidence type="ECO:0000256" key="3">
    <source>
        <dbReference type="ARBA" id="ARBA00022692"/>
    </source>
</evidence>
<feature type="compositionally biased region" description="Polar residues" evidence="6">
    <location>
        <begin position="332"/>
        <end position="359"/>
    </location>
</feature>
<dbReference type="EMBL" id="ML179403">
    <property type="protein sequence ID" value="THU88597.1"/>
    <property type="molecule type" value="Genomic_DNA"/>
</dbReference>
<dbReference type="PANTHER" id="PTHR23504:SF17">
    <property type="entry name" value="MAJOR FACILITATOR SUPERFAMILY (MFS) PROFILE DOMAIN-CONTAINING PROTEIN"/>
    <property type="match status" value="1"/>
</dbReference>
<protein>
    <recommendedName>
        <fullName evidence="10">Major facilitator superfamily MFS-1</fullName>
    </recommendedName>
</protein>
<evidence type="ECO:0008006" key="10">
    <source>
        <dbReference type="Google" id="ProtNLM"/>
    </source>
</evidence>
<keyword evidence="9" id="KW-1185">Reference proteome</keyword>
<feature type="compositionally biased region" description="Low complexity" evidence="6">
    <location>
        <begin position="543"/>
        <end position="561"/>
    </location>
</feature>
<keyword evidence="5 7" id="KW-0472">Membrane</keyword>
<feature type="transmembrane region" description="Helical" evidence="7">
    <location>
        <begin position="157"/>
        <end position="174"/>
    </location>
</feature>
<feature type="compositionally biased region" description="Polar residues" evidence="6">
    <location>
        <begin position="447"/>
        <end position="458"/>
    </location>
</feature>
<comment type="subcellular location">
    <subcellularLocation>
        <location evidence="1">Membrane</location>
        <topology evidence="1">Multi-pass membrane protein</topology>
    </subcellularLocation>
</comment>